<organism evidence="2 3">
    <name type="scientific">Cerrena zonata</name>
    <dbReference type="NCBI Taxonomy" id="2478898"/>
    <lineage>
        <taxon>Eukaryota</taxon>
        <taxon>Fungi</taxon>
        <taxon>Dikarya</taxon>
        <taxon>Basidiomycota</taxon>
        <taxon>Agaricomycotina</taxon>
        <taxon>Agaricomycetes</taxon>
        <taxon>Polyporales</taxon>
        <taxon>Cerrenaceae</taxon>
        <taxon>Cerrena</taxon>
    </lineage>
</organism>
<comment type="caution">
    <text evidence="2">The sequence shown here is derived from an EMBL/GenBank/DDBJ whole genome shotgun (WGS) entry which is preliminary data.</text>
</comment>
<evidence type="ECO:0000313" key="2">
    <source>
        <dbReference type="EMBL" id="KAK7686926.1"/>
    </source>
</evidence>
<evidence type="ECO:0000313" key="3">
    <source>
        <dbReference type="Proteomes" id="UP001385951"/>
    </source>
</evidence>
<feature type="compositionally biased region" description="Polar residues" evidence="1">
    <location>
        <begin position="151"/>
        <end position="178"/>
    </location>
</feature>
<dbReference type="EMBL" id="JASBNA010000015">
    <property type="protein sequence ID" value="KAK7686926.1"/>
    <property type="molecule type" value="Genomic_DNA"/>
</dbReference>
<feature type="region of interest" description="Disordered" evidence="1">
    <location>
        <begin position="1"/>
        <end position="178"/>
    </location>
</feature>
<dbReference type="Proteomes" id="UP001385951">
    <property type="component" value="Unassembled WGS sequence"/>
</dbReference>
<name>A0AAW0GBF5_9APHY</name>
<evidence type="ECO:0000256" key="1">
    <source>
        <dbReference type="SAM" id="MobiDB-lite"/>
    </source>
</evidence>
<feature type="compositionally biased region" description="Polar residues" evidence="1">
    <location>
        <begin position="29"/>
        <end position="44"/>
    </location>
</feature>
<dbReference type="AlphaFoldDB" id="A0AAW0GBF5"/>
<feature type="compositionally biased region" description="Low complexity" evidence="1">
    <location>
        <begin position="51"/>
        <end position="62"/>
    </location>
</feature>
<protein>
    <recommendedName>
        <fullName evidence="4">Neogenin</fullName>
    </recommendedName>
</protein>
<reference evidence="2 3" key="1">
    <citation type="submission" date="2022-09" db="EMBL/GenBank/DDBJ databases">
        <authorList>
            <person name="Palmer J.M."/>
        </authorList>
    </citation>
    <scope>NUCLEOTIDE SEQUENCE [LARGE SCALE GENOMIC DNA]</scope>
    <source>
        <strain evidence="2 3">DSM 7382</strain>
    </source>
</reference>
<accession>A0AAW0GBF5</accession>
<sequence length="203" mass="21858">MAKMFAPSTPDDKGNDQNQPKISLLAFTDQMTGNTMSNTLQNSKVTDEGSPSRSPSYNNNNRPLPPPPVPNMRRTRSISTPTPRVSSPLSSNKLSIPNSSGPPVPPRSPLQSSSPLQEAAEKPTPPPPPPSRRRGAGRSVSPAPPLPPKVTVNSPDQQMPVSNLNNPYSNHEQSRNDSTANILDDLKALQEEVDKIRDLTGGF</sequence>
<feature type="compositionally biased region" description="Low complexity" evidence="1">
    <location>
        <begin position="77"/>
        <end position="88"/>
    </location>
</feature>
<evidence type="ECO:0008006" key="4">
    <source>
        <dbReference type="Google" id="ProtNLM"/>
    </source>
</evidence>
<proteinExistence type="predicted"/>
<keyword evidence="3" id="KW-1185">Reference proteome</keyword>
<gene>
    <name evidence="2" type="ORF">QCA50_010003</name>
</gene>